<dbReference type="OrthoDB" id="4760969at2"/>
<keyword evidence="6 7" id="KW-0472">Membrane</keyword>
<dbReference type="Pfam" id="PF11203">
    <property type="entry name" value="EccE"/>
    <property type="match status" value="1"/>
</dbReference>
<reference evidence="9" key="2">
    <citation type="submission" date="2015-04" db="EMBL/GenBank/DDBJ databases">
        <title>Genome sequence of Mycobacterium arupense strain GUC1.</title>
        <authorList>
            <person name="Greninger A.L."/>
            <person name="Cunningham G."/>
            <person name="Chiu C.Y."/>
            <person name="Miller S."/>
        </authorList>
    </citation>
    <scope>NUCLEOTIDE SEQUENCE</scope>
    <source>
        <strain evidence="9">GUC1</strain>
    </source>
</reference>
<evidence type="ECO:0000313" key="12">
    <source>
        <dbReference type="Proteomes" id="UP000034416"/>
    </source>
</evidence>
<dbReference type="EMBL" id="SSGD01000153">
    <property type="protein sequence ID" value="TXI50992.1"/>
    <property type="molecule type" value="Genomic_DNA"/>
</dbReference>
<keyword evidence="5 7" id="KW-1133">Transmembrane helix</keyword>
<dbReference type="EMBL" id="MVHH01000045">
    <property type="protein sequence ID" value="OQZ94229.1"/>
    <property type="molecule type" value="Genomic_DNA"/>
</dbReference>
<evidence type="ECO:0000313" key="9">
    <source>
        <dbReference type="EMBL" id="KKB99438.1"/>
    </source>
</evidence>
<evidence type="ECO:0000256" key="6">
    <source>
        <dbReference type="ARBA" id="ARBA00023136"/>
    </source>
</evidence>
<reference evidence="11 14" key="4">
    <citation type="submission" date="2018-09" db="EMBL/GenBank/DDBJ databases">
        <title>Metagenome Assembled Genomes from an Advanced Water Purification Facility.</title>
        <authorList>
            <person name="Stamps B.W."/>
            <person name="Spear J.R."/>
        </authorList>
    </citation>
    <scope>NUCLEOTIDE SEQUENCE [LARGE SCALE GENOMIC DNA]</scope>
    <source>
        <strain evidence="11">Bin_29_2</strain>
    </source>
</reference>
<comment type="subcellular location">
    <subcellularLocation>
        <location evidence="1">Cell membrane</location>
    </subcellularLocation>
</comment>
<comment type="caution">
    <text evidence="9">The sequence shown here is derived from an EMBL/GenBank/DDBJ whole genome shotgun (WGS) entry which is preliminary data.</text>
</comment>
<dbReference type="STRING" id="342002.BST15_16890"/>
<dbReference type="PATRIC" id="fig|342002.3.peg.2974"/>
<evidence type="ECO:0000256" key="4">
    <source>
        <dbReference type="ARBA" id="ARBA00022692"/>
    </source>
</evidence>
<gene>
    <name evidence="11" type="primary">eccE</name>
    <name evidence="10" type="ORF">BST15_16890</name>
    <name evidence="11" type="ORF">E6Q54_20890</name>
    <name evidence="9" type="ORF">WR43_09830</name>
</gene>
<dbReference type="InterPro" id="IPR050051">
    <property type="entry name" value="EccE_dom"/>
</dbReference>
<keyword evidence="4 7" id="KW-0812">Transmembrane</keyword>
<dbReference type="Proteomes" id="UP000034416">
    <property type="component" value="Unassembled WGS sequence"/>
</dbReference>
<evidence type="ECO:0000259" key="8">
    <source>
        <dbReference type="Pfam" id="PF11203"/>
    </source>
</evidence>
<feature type="transmembrane region" description="Helical" evidence="7">
    <location>
        <begin position="37"/>
        <end position="55"/>
    </location>
</feature>
<reference evidence="10 13" key="3">
    <citation type="submission" date="2016-12" db="EMBL/GenBank/DDBJ databases">
        <title>The new phylogeny of genus Mycobacterium.</title>
        <authorList>
            <person name="Tortoli E."/>
            <person name="Trovato A."/>
            <person name="Cirillo D.M."/>
        </authorList>
    </citation>
    <scope>NUCLEOTIDE SEQUENCE [LARGE SCALE GENOMIC DNA]</scope>
    <source>
        <strain evidence="10 13">DSM 44942</strain>
    </source>
</reference>
<keyword evidence="13" id="KW-1185">Reference proteome</keyword>
<dbReference type="AlphaFoldDB" id="A0A0F5MX99"/>
<dbReference type="Proteomes" id="UP000321797">
    <property type="component" value="Unassembled WGS sequence"/>
</dbReference>
<dbReference type="InterPro" id="IPR021368">
    <property type="entry name" value="T7SS_EccE"/>
</dbReference>
<evidence type="ECO:0000256" key="1">
    <source>
        <dbReference type="ARBA" id="ARBA00004236"/>
    </source>
</evidence>
<feature type="domain" description="Type VII secretion system protein EccE" evidence="8">
    <location>
        <begin position="137"/>
        <end position="220"/>
    </location>
</feature>
<organism evidence="9 12">
    <name type="scientific">Mycolicibacter arupensis</name>
    <dbReference type="NCBI Taxonomy" id="342002"/>
    <lineage>
        <taxon>Bacteria</taxon>
        <taxon>Bacillati</taxon>
        <taxon>Actinomycetota</taxon>
        <taxon>Actinomycetes</taxon>
        <taxon>Mycobacteriales</taxon>
        <taxon>Mycobacteriaceae</taxon>
        <taxon>Mycolicibacter</taxon>
    </lineage>
</organism>
<evidence type="ECO:0000256" key="3">
    <source>
        <dbReference type="ARBA" id="ARBA00022475"/>
    </source>
</evidence>
<reference evidence="12" key="1">
    <citation type="submission" date="2015-04" db="EMBL/GenBank/DDBJ databases">
        <title>Genome sequence of Mycobacterium arupense GUC1.</title>
        <authorList>
            <person name="Greninger A.L."/>
            <person name="Cunningham G."/>
            <person name="Chiu C.Y."/>
            <person name="Miller S."/>
        </authorList>
    </citation>
    <scope>NUCLEOTIDE SEQUENCE [LARGE SCALE GENOMIC DNA]</scope>
    <source>
        <strain evidence="12">GUC1</strain>
    </source>
</reference>
<dbReference type="GO" id="GO:0005886">
    <property type="term" value="C:plasma membrane"/>
    <property type="evidence" value="ECO:0007669"/>
    <property type="project" value="UniProtKB-SubCell"/>
</dbReference>
<proteinExistence type="inferred from homology"/>
<evidence type="ECO:0000313" key="13">
    <source>
        <dbReference type="Proteomes" id="UP000192327"/>
    </source>
</evidence>
<evidence type="ECO:0000313" key="10">
    <source>
        <dbReference type="EMBL" id="OQZ94229.1"/>
    </source>
</evidence>
<keyword evidence="3" id="KW-1003">Cell membrane</keyword>
<evidence type="ECO:0000313" key="14">
    <source>
        <dbReference type="Proteomes" id="UP000321797"/>
    </source>
</evidence>
<evidence type="ECO:0000256" key="2">
    <source>
        <dbReference type="ARBA" id="ARBA00007759"/>
    </source>
</evidence>
<comment type="similarity">
    <text evidence="2">Belongs to the EccE family.</text>
</comment>
<sequence>MSTHRSPWPGTGRITLLLVAVSAAVTAYPWESGRERWVLGIAIALAVAALARWRGLPLSTLVRRWTALKLPGAGGRGAHRPDADSRVTALLSVSAPDSEPDLLPLPLIAGYLDRYGLRAEAIRVTSRDVEDESGHHTRTTWIGLTFSAVENLAALAARSPEIPLHTTAVVVARRLADTLRESGWAVKLVEPEDIPDLDDRHSRETWQAVVDEDGDYLAAYGVTPGHEASELLAKVWSYPALETWTVLEVAGSGEDQTLALGAAFRTAGQPTGVPVPGLSLQPGNQRASLAALHPTSAQRIDGHTVVARDRLTQLRWPSSVEGRAPAQTVAG</sequence>
<dbReference type="NCBIfam" id="TIGR03923">
    <property type="entry name" value="T7SS_EccE"/>
    <property type="match status" value="1"/>
</dbReference>
<protein>
    <submittedName>
        <fullName evidence="10">Type VII secretion protein EccE</fullName>
    </submittedName>
</protein>
<accession>A0A0F5MX99</accession>
<evidence type="ECO:0000313" key="11">
    <source>
        <dbReference type="EMBL" id="TXI50992.1"/>
    </source>
</evidence>
<name>A0A0F5MX99_9MYCO</name>
<dbReference type="Proteomes" id="UP000192327">
    <property type="component" value="Unassembled WGS sequence"/>
</dbReference>
<evidence type="ECO:0000256" key="7">
    <source>
        <dbReference type="SAM" id="Phobius"/>
    </source>
</evidence>
<dbReference type="EMBL" id="LASW01000034">
    <property type="protein sequence ID" value="KKB99438.1"/>
    <property type="molecule type" value="Genomic_DNA"/>
</dbReference>
<evidence type="ECO:0000256" key="5">
    <source>
        <dbReference type="ARBA" id="ARBA00022989"/>
    </source>
</evidence>
<dbReference type="RefSeq" id="WP_046189404.1">
    <property type="nucleotide sequence ID" value="NZ_JACKUJ010000049.1"/>
</dbReference>